<dbReference type="GO" id="GO:0006574">
    <property type="term" value="P:L-valine catabolic process"/>
    <property type="evidence" value="ECO:0007669"/>
    <property type="project" value="TreeGrafter"/>
</dbReference>
<comment type="catalytic activity">
    <reaction evidence="1">
        <text>3-hydroxy-2-methylpropanoyl-CoA + H2O = 3-hydroxy-2-methylpropanoate + CoA + H(+)</text>
        <dbReference type="Rhea" id="RHEA:20888"/>
        <dbReference type="ChEBI" id="CHEBI:11805"/>
        <dbReference type="ChEBI" id="CHEBI:15377"/>
        <dbReference type="ChEBI" id="CHEBI:15378"/>
        <dbReference type="ChEBI" id="CHEBI:57287"/>
        <dbReference type="ChEBI" id="CHEBI:57340"/>
        <dbReference type="EC" id="3.1.2.4"/>
    </reaction>
</comment>
<dbReference type="EMBL" id="JWTB01000013">
    <property type="protein sequence ID" value="KIC67762.1"/>
    <property type="molecule type" value="Genomic_DNA"/>
</dbReference>
<feature type="domain" description="Enoyl-CoA hydratase/isomerase" evidence="4">
    <location>
        <begin position="29"/>
        <end position="364"/>
    </location>
</feature>
<dbReference type="Gene3D" id="3.90.226.10">
    <property type="entry name" value="2-enoyl-CoA Hydratase, Chain A, domain 1"/>
    <property type="match status" value="1"/>
</dbReference>
<dbReference type="GO" id="GO:0003860">
    <property type="term" value="F:3-hydroxyisobutyryl-CoA hydrolase activity"/>
    <property type="evidence" value="ECO:0007669"/>
    <property type="project" value="UniProtKB-EC"/>
</dbReference>
<evidence type="ECO:0000313" key="6">
    <source>
        <dbReference type="Proteomes" id="UP000031196"/>
    </source>
</evidence>
<proteinExistence type="predicted"/>
<dbReference type="InterPro" id="IPR045004">
    <property type="entry name" value="ECH_dom"/>
</dbReference>
<protein>
    <recommendedName>
        <fullName evidence="2">3-hydroxyisobutyryl-CoA hydrolase</fullName>
        <ecNumber evidence="2">3.1.2.4</ecNumber>
    </recommendedName>
</protein>
<dbReference type="SUPFAM" id="SSF52096">
    <property type="entry name" value="ClpP/crotonase"/>
    <property type="match status" value="1"/>
</dbReference>
<organism evidence="5 6">
    <name type="scientific">Pseudarthrobacter phenanthrenivorans</name>
    <name type="common">Arthrobacter phenanthrenivorans</name>
    <dbReference type="NCBI Taxonomy" id="361575"/>
    <lineage>
        <taxon>Bacteria</taxon>
        <taxon>Bacillati</taxon>
        <taxon>Actinomycetota</taxon>
        <taxon>Actinomycetes</taxon>
        <taxon>Micrococcales</taxon>
        <taxon>Micrococcaceae</taxon>
        <taxon>Pseudarthrobacter</taxon>
    </lineage>
</organism>
<dbReference type="Proteomes" id="UP000031196">
    <property type="component" value="Unassembled WGS sequence"/>
</dbReference>
<accession>A0A0B4DGH4</accession>
<reference evidence="5 6" key="1">
    <citation type="submission" date="2014-12" db="EMBL/GenBank/DDBJ databases">
        <title>Genome sequencing of Arthrobacter phenanthrenivorans SWC37.</title>
        <authorList>
            <person name="Tan P.W."/>
            <person name="Chan K.-G."/>
        </authorList>
    </citation>
    <scope>NUCLEOTIDE SEQUENCE [LARGE SCALE GENOMIC DNA]</scope>
    <source>
        <strain evidence="5 6">SWC37</strain>
    </source>
</reference>
<dbReference type="Pfam" id="PF16113">
    <property type="entry name" value="ECH_2"/>
    <property type="match status" value="1"/>
</dbReference>
<name>A0A0B4DGH4_PSEPS</name>
<dbReference type="NCBIfam" id="NF004127">
    <property type="entry name" value="PRK05617.1"/>
    <property type="match status" value="1"/>
</dbReference>
<dbReference type="PANTHER" id="PTHR43176">
    <property type="entry name" value="3-HYDROXYISOBUTYRYL-COA HYDROLASE-RELATED"/>
    <property type="match status" value="1"/>
</dbReference>
<evidence type="ECO:0000313" key="5">
    <source>
        <dbReference type="EMBL" id="KIC67762.1"/>
    </source>
</evidence>
<dbReference type="PANTHER" id="PTHR43176:SF3">
    <property type="entry name" value="3-HYDROXYISOBUTYRYL-COA HYDROLASE, MITOCHONDRIAL"/>
    <property type="match status" value="1"/>
</dbReference>
<comment type="caution">
    <text evidence="5">The sequence shown here is derived from an EMBL/GenBank/DDBJ whole genome shotgun (WGS) entry which is preliminary data.</text>
</comment>
<evidence type="ECO:0000259" key="4">
    <source>
        <dbReference type="Pfam" id="PF16113"/>
    </source>
</evidence>
<sequence>MTAPTGTTDHSDAGSGGADVLFEQRGGLGVITLNRPRSVNALTSGMVDLLLRQLLAWADDDRVAAVLVQGAGDRGLCAGGDIVAIYKDMLHGGAGKGTGAGKGAGAGAGTAGFWQVEYRLNSLIARYPKPYIALMDGLVLGGGVGISAHGSLRVVTERTRMGMPETTIGFAPDVGGTYLLSRAPGETGTHAALTGAHLGAGDALFLGLADHFVPSRDLPGLAAALVDQSPEGAVARFASEAPASVLAGQREWIDACYASDEAEDIVARLRGWSGPGREEAAEAADTIEAKSPTSVKVTLAALRRAAHLTLDEVLAQEYRAGIRFLAGPDFREGIRAQVVDKDRNPQWKPASLAEVTPLQVDRFFQPLDGGELDLQPQEELQAREQDHA</sequence>
<evidence type="ECO:0000256" key="3">
    <source>
        <dbReference type="ARBA" id="ARBA00022801"/>
    </source>
</evidence>
<dbReference type="GO" id="GO:0005829">
    <property type="term" value="C:cytosol"/>
    <property type="evidence" value="ECO:0007669"/>
    <property type="project" value="TreeGrafter"/>
</dbReference>
<dbReference type="EC" id="3.1.2.4" evidence="2"/>
<dbReference type="CDD" id="cd06558">
    <property type="entry name" value="crotonase-like"/>
    <property type="match status" value="1"/>
</dbReference>
<evidence type="ECO:0000256" key="2">
    <source>
        <dbReference type="ARBA" id="ARBA00011915"/>
    </source>
</evidence>
<dbReference type="InterPro" id="IPR032259">
    <property type="entry name" value="HIBYL-CoA-H"/>
</dbReference>
<dbReference type="RefSeq" id="WP_043451237.1">
    <property type="nucleotide sequence ID" value="NZ_JWTB01000013.1"/>
</dbReference>
<dbReference type="AlphaFoldDB" id="A0A0B4DGH4"/>
<dbReference type="InterPro" id="IPR029045">
    <property type="entry name" value="ClpP/crotonase-like_dom_sf"/>
</dbReference>
<dbReference type="OrthoDB" id="9790967at2"/>
<gene>
    <name evidence="5" type="ORF">RM50_07085</name>
</gene>
<keyword evidence="3 5" id="KW-0378">Hydrolase</keyword>
<evidence type="ECO:0000256" key="1">
    <source>
        <dbReference type="ARBA" id="ARBA00001709"/>
    </source>
</evidence>